<dbReference type="EMBL" id="BLAD01000037">
    <property type="protein sequence ID" value="GER98828.1"/>
    <property type="molecule type" value="Genomic_DNA"/>
</dbReference>
<dbReference type="Proteomes" id="UP000334990">
    <property type="component" value="Unassembled WGS sequence"/>
</dbReference>
<proteinExistence type="predicted"/>
<dbReference type="AlphaFoldDB" id="A0A5M3VRL1"/>
<accession>A0A5M3VRL1</accession>
<dbReference type="InterPro" id="IPR039421">
    <property type="entry name" value="Type_1_exporter"/>
</dbReference>
<gene>
    <name evidence="1" type="ORF">Acor_08920</name>
</gene>
<evidence type="ECO:0000313" key="1">
    <source>
        <dbReference type="EMBL" id="GER98828.1"/>
    </source>
</evidence>
<dbReference type="PANTHER" id="PTHR43394:SF1">
    <property type="entry name" value="ATP-BINDING CASSETTE SUB-FAMILY B MEMBER 10, MITOCHONDRIAL"/>
    <property type="match status" value="1"/>
</dbReference>
<dbReference type="PANTHER" id="PTHR43394">
    <property type="entry name" value="ATP-DEPENDENT PERMEASE MDL1, MITOCHONDRIAL"/>
    <property type="match status" value="1"/>
</dbReference>
<dbReference type="RefSeq" id="WP_170316774.1">
    <property type="nucleotide sequence ID" value="NZ_BAAABN010000078.1"/>
</dbReference>
<dbReference type="Gene3D" id="3.40.50.300">
    <property type="entry name" value="P-loop containing nucleotide triphosphate hydrolases"/>
    <property type="match status" value="1"/>
</dbReference>
<protein>
    <recommendedName>
        <fullName evidence="3">ABC transporter domain-containing protein</fullName>
    </recommendedName>
</protein>
<dbReference type="InterPro" id="IPR027417">
    <property type="entry name" value="P-loop_NTPase"/>
</dbReference>
<dbReference type="GO" id="GO:0015421">
    <property type="term" value="F:ABC-type oligopeptide transporter activity"/>
    <property type="evidence" value="ECO:0007669"/>
    <property type="project" value="TreeGrafter"/>
</dbReference>
<evidence type="ECO:0008006" key="3">
    <source>
        <dbReference type="Google" id="ProtNLM"/>
    </source>
</evidence>
<reference evidence="1 2" key="1">
    <citation type="submission" date="2019-10" db="EMBL/GenBank/DDBJ databases">
        <title>Whole genome shotgun sequence of Acrocarpospora corrugata NBRC 13972.</title>
        <authorList>
            <person name="Ichikawa N."/>
            <person name="Kimura A."/>
            <person name="Kitahashi Y."/>
            <person name="Komaki H."/>
            <person name="Oguchi A."/>
        </authorList>
    </citation>
    <scope>NUCLEOTIDE SEQUENCE [LARGE SCALE GENOMIC DNA]</scope>
    <source>
        <strain evidence="1 2">NBRC 13972</strain>
    </source>
</reference>
<comment type="caution">
    <text evidence="1">The sequence shown here is derived from an EMBL/GenBank/DDBJ whole genome shotgun (WGS) entry which is preliminary data.</text>
</comment>
<name>A0A5M3VRL1_9ACTN</name>
<dbReference type="SUPFAM" id="SSF52540">
    <property type="entry name" value="P-loop containing nucleoside triphosphate hydrolases"/>
    <property type="match status" value="1"/>
</dbReference>
<evidence type="ECO:0000313" key="2">
    <source>
        <dbReference type="Proteomes" id="UP000334990"/>
    </source>
</evidence>
<keyword evidence="2" id="KW-1185">Reference proteome</keyword>
<organism evidence="1 2">
    <name type="scientific">Acrocarpospora corrugata</name>
    <dbReference type="NCBI Taxonomy" id="35763"/>
    <lineage>
        <taxon>Bacteria</taxon>
        <taxon>Bacillati</taxon>
        <taxon>Actinomycetota</taxon>
        <taxon>Actinomycetes</taxon>
        <taxon>Streptosporangiales</taxon>
        <taxon>Streptosporangiaceae</taxon>
        <taxon>Acrocarpospora</taxon>
    </lineage>
</organism>
<sequence>MLRRDSDLLILDEPSSGLDAEAEHEVHTRIAALRSGRTSVLVSHRLGSIRHADMLAVLQDGVFAEVGRHDELMARNGLYARLFRLQASGYRDPIDSTTGG</sequence>